<name>A0A9P4TJH2_CURKU</name>
<protein>
    <submittedName>
        <fullName evidence="1">Uncharacterized protein</fullName>
    </submittedName>
</protein>
<dbReference type="Proteomes" id="UP000801428">
    <property type="component" value="Unassembled WGS sequence"/>
</dbReference>
<accession>A0A9P4TJH2</accession>
<dbReference type="AlphaFoldDB" id="A0A9P4TJH2"/>
<keyword evidence="2" id="KW-1185">Reference proteome</keyword>
<dbReference type="OrthoDB" id="3778913at2759"/>
<reference evidence="1" key="1">
    <citation type="submission" date="2019-04" db="EMBL/GenBank/DDBJ databases">
        <title>Sequencing of skin fungus with MAO and IRED activity.</title>
        <authorList>
            <person name="Marsaioli A.J."/>
            <person name="Bonatto J.M.C."/>
            <person name="Reis Junior O."/>
        </authorList>
    </citation>
    <scope>NUCLEOTIDE SEQUENCE</scope>
    <source>
        <strain evidence="1">30M1</strain>
    </source>
</reference>
<proteinExistence type="predicted"/>
<evidence type="ECO:0000313" key="1">
    <source>
        <dbReference type="EMBL" id="KAF3008570.1"/>
    </source>
</evidence>
<dbReference type="EMBL" id="SWKU01000003">
    <property type="protein sequence ID" value="KAF3008570.1"/>
    <property type="molecule type" value="Genomic_DNA"/>
</dbReference>
<comment type="caution">
    <text evidence="1">The sequence shown here is derived from an EMBL/GenBank/DDBJ whole genome shotgun (WGS) entry which is preliminary data.</text>
</comment>
<organism evidence="1 2">
    <name type="scientific">Curvularia kusanoi</name>
    <name type="common">Cochliobolus kusanoi</name>
    <dbReference type="NCBI Taxonomy" id="90978"/>
    <lineage>
        <taxon>Eukaryota</taxon>
        <taxon>Fungi</taxon>
        <taxon>Dikarya</taxon>
        <taxon>Ascomycota</taxon>
        <taxon>Pezizomycotina</taxon>
        <taxon>Dothideomycetes</taxon>
        <taxon>Pleosporomycetidae</taxon>
        <taxon>Pleosporales</taxon>
        <taxon>Pleosporineae</taxon>
        <taxon>Pleosporaceae</taxon>
        <taxon>Curvularia</taxon>
    </lineage>
</organism>
<sequence>MQPFPCSNHANQDHFMTITVLFLAKYSGRYPTRDVLRTTVNSFLDNEYRHDLKWLDREGTADMDYLLDMVITTGGVSVAQMPCLSPGYMARVRAVKETTLLKD</sequence>
<gene>
    <name evidence="1" type="ORF">E8E13_007255</name>
</gene>
<evidence type="ECO:0000313" key="2">
    <source>
        <dbReference type="Proteomes" id="UP000801428"/>
    </source>
</evidence>